<dbReference type="EMBL" id="AMGY01000002">
    <property type="protein sequence ID" value="EXJ89118.1"/>
    <property type="molecule type" value="Genomic_DNA"/>
</dbReference>
<dbReference type="OrthoDB" id="285729at2759"/>
<keyword evidence="10" id="KW-1185">Reference proteome</keyword>
<comment type="subcellular location">
    <subcellularLocation>
        <location evidence="2">Nucleus</location>
        <location evidence="2">Nucleolus</location>
    </subcellularLocation>
</comment>
<dbReference type="Pfam" id="PF09420">
    <property type="entry name" value="Nop16"/>
    <property type="match status" value="1"/>
</dbReference>
<dbReference type="GeneID" id="19166315"/>
<dbReference type="InterPro" id="IPR019002">
    <property type="entry name" value="Ribosome_biogenesis_Nop16"/>
</dbReference>
<dbReference type="GO" id="GO:0042273">
    <property type="term" value="P:ribosomal large subunit biogenesis"/>
    <property type="evidence" value="ECO:0007669"/>
    <property type="project" value="EnsemblFungi"/>
</dbReference>
<dbReference type="GO" id="GO:0030687">
    <property type="term" value="C:preribosome, large subunit precursor"/>
    <property type="evidence" value="ECO:0007669"/>
    <property type="project" value="EnsemblFungi"/>
</dbReference>
<evidence type="ECO:0000256" key="1">
    <source>
        <dbReference type="ARBA" id="ARBA00002889"/>
    </source>
</evidence>
<feature type="region of interest" description="Disordered" evidence="8">
    <location>
        <begin position="58"/>
        <end position="85"/>
    </location>
</feature>
<dbReference type="Proteomes" id="UP000019478">
    <property type="component" value="Unassembled WGS sequence"/>
</dbReference>
<dbReference type="STRING" id="1182542.W9Y9A5"/>
<dbReference type="HOGENOM" id="CLU_078857_0_0_1"/>
<dbReference type="GO" id="GO:0005730">
    <property type="term" value="C:nucleolus"/>
    <property type="evidence" value="ECO:0007669"/>
    <property type="project" value="UniProtKB-SubCell"/>
</dbReference>
<evidence type="ECO:0000256" key="2">
    <source>
        <dbReference type="ARBA" id="ARBA00004604"/>
    </source>
</evidence>
<feature type="region of interest" description="Disordered" evidence="8">
    <location>
        <begin position="1"/>
        <end position="29"/>
    </location>
</feature>
<comment type="function">
    <text evidence="1">Involved in the biogenesis of the 60S ribosomal subunit.</text>
</comment>
<protein>
    <recommendedName>
        <fullName evidence="5">Nucleolar protein 16</fullName>
    </recommendedName>
</protein>
<evidence type="ECO:0000256" key="6">
    <source>
        <dbReference type="ARBA" id="ARBA00023242"/>
    </source>
</evidence>
<feature type="compositionally biased region" description="Basic residues" evidence="8">
    <location>
        <begin position="1"/>
        <end position="12"/>
    </location>
</feature>
<keyword evidence="7" id="KW-0687">Ribonucleoprotein</keyword>
<evidence type="ECO:0000256" key="7">
    <source>
        <dbReference type="ARBA" id="ARBA00023274"/>
    </source>
</evidence>
<evidence type="ECO:0000256" key="5">
    <source>
        <dbReference type="ARBA" id="ARBA00015522"/>
    </source>
</evidence>
<keyword evidence="6" id="KW-0539">Nucleus</keyword>
<reference evidence="9 10" key="1">
    <citation type="submission" date="2013-03" db="EMBL/GenBank/DDBJ databases">
        <title>The Genome Sequence of Capronia epimyces CBS 606.96.</title>
        <authorList>
            <consortium name="The Broad Institute Genomics Platform"/>
            <person name="Cuomo C."/>
            <person name="de Hoog S."/>
            <person name="Gorbushina A."/>
            <person name="Walker B."/>
            <person name="Young S.K."/>
            <person name="Zeng Q."/>
            <person name="Gargeya S."/>
            <person name="Fitzgerald M."/>
            <person name="Haas B."/>
            <person name="Abouelleil A."/>
            <person name="Allen A.W."/>
            <person name="Alvarado L."/>
            <person name="Arachchi H.M."/>
            <person name="Berlin A.M."/>
            <person name="Chapman S.B."/>
            <person name="Gainer-Dewar J."/>
            <person name="Goldberg J."/>
            <person name="Griggs A."/>
            <person name="Gujja S."/>
            <person name="Hansen M."/>
            <person name="Howarth C."/>
            <person name="Imamovic A."/>
            <person name="Ireland A."/>
            <person name="Larimer J."/>
            <person name="McCowan C."/>
            <person name="Murphy C."/>
            <person name="Pearson M."/>
            <person name="Poon T.W."/>
            <person name="Priest M."/>
            <person name="Roberts A."/>
            <person name="Saif S."/>
            <person name="Shea T."/>
            <person name="Sisk P."/>
            <person name="Sykes S."/>
            <person name="Wortman J."/>
            <person name="Nusbaum C."/>
            <person name="Birren B."/>
        </authorList>
    </citation>
    <scope>NUCLEOTIDE SEQUENCE [LARGE SCALE GENOMIC DNA]</scope>
    <source>
        <strain evidence="9 10">CBS 606.96</strain>
    </source>
</reference>
<evidence type="ECO:0000256" key="3">
    <source>
        <dbReference type="ARBA" id="ARBA00008479"/>
    </source>
</evidence>
<gene>
    <name evidence="9" type="ORF">A1O3_02182</name>
</gene>
<proteinExistence type="inferred from homology"/>
<dbReference type="eggNOG" id="KOG4771">
    <property type="taxonomic scope" value="Eukaryota"/>
</dbReference>
<evidence type="ECO:0000256" key="4">
    <source>
        <dbReference type="ARBA" id="ARBA00011187"/>
    </source>
</evidence>
<evidence type="ECO:0000256" key="8">
    <source>
        <dbReference type="SAM" id="MobiDB-lite"/>
    </source>
</evidence>
<accession>W9Y9A5</accession>
<comment type="caution">
    <text evidence="9">The sequence shown here is derived from an EMBL/GenBank/DDBJ whole genome shotgun (WGS) entry which is preliminary data.</text>
</comment>
<feature type="compositionally biased region" description="Basic and acidic residues" evidence="8">
    <location>
        <begin position="69"/>
        <end position="85"/>
    </location>
</feature>
<dbReference type="PANTHER" id="PTHR13243:SF1">
    <property type="entry name" value="NUCLEOLAR PROTEIN 16"/>
    <property type="match status" value="1"/>
</dbReference>
<dbReference type="PANTHER" id="PTHR13243">
    <property type="entry name" value="HSPC111 PROTEIN-RELATED"/>
    <property type="match status" value="1"/>
</dbReference>
<name>W9Y9A5_9EURO</name>
<comment type="similarity">
    <text evidence="3">Belongs to the NOP16 family.</text>
</comment>
<evidence type="ECO:0000313" key="10">
    <source>
        <dbReference type="Proteomes" id="UP000019478"/>
    </source>
</evidence>
<feature type="compositionally biased region" description="Polar residues" evidence="8">
    <location>
        <begin position="13"/>
        <end position="24"/>
    </location>
</feature>
<dbReference type="AlphaFoldDB" id="W9Y9A5"/>
<organism evidence="9 10">
    <name type="scientific">Capronia epimyces CBS 606.96</name>
    <dbReference type="NCBI Taxonomy" id="1182542"/>
    <lineage>
        <taxon>Eukaryota</taxon>
        <taxon>Fungi</taxon>
        <taxon>Dikarya</taxon>
        <taxon>Ascomycota</taxon>
        <taxon>Pezizomycotina</taxon>
        <taxon>Eurotiomycetes</taxon>
        <taxon>Chaetothyriomycetidae</taxon>
        <taxon>Chaetothyriales</taxon>
        <taxon>Herpotrichiellaceae</taxon>
        <taxon>Capronia</taxon>
    </lineage>
</organism>
<dbReference type="RefSeq" id="XP_007730515.1">
    <property type="nucleotide sequence ID" value="XM_007732325.1"/>
</dbReference>
<comment type="subunit">
    <text evidence="4">Component of the pre-66S ribosomal particle.</text>
</comment>
<sequence length="230" mass="26275">MGRERQKKKNRSSKPTVRPNSNRTKAGKKKVNFLGNETIAKNWDRKLTVSQNYKRLGLSSKLNAATGGTEKKRLKDGETEKETRDPFAISGPRAAAKLASQEVQVERDPETGRIVRVIRPETDDVDDNPLNDALNDIMDLDSQGPETRSKHDVVAQLEAQAAEEEELLATKRRPRQQSKREEEWIANLVERYGDDIKAMVRDRKLNPMQQTEGDISRRIRKWKASREVTT</sequence>
<evidence type="ECO:0000313" key="9">
    <source>
        <dbReference type="EMBL" id="EXJ89118.1"/>
    </source>
</evidence>